<dbReference type="PANTHER" id="PTHR43784:SF2">
    <property type="entry name" value="GDSL-LIKE LIPASE_ACYLHYDROLASE, PUTATIVE (AFU_ORTHOLOGUE AFUA_2G00820)-RELATED"/>
    <property type="match status" value="1"/>
</dbReference>
<reference evidence="2 3" key="1">
    <citation type="submission" date="2019-09" db="EMBL/GenBank/DDBJ databases">
        <title>Goodfellowia gen. nov., a new genus of the Pseudonocardineae related to Actinoalloteichus, containing Goodfellowia coeruleoviolacea gen. nov., comb. nov. gen. nov., comb. nov.</title>
        <authorList>
            <person name="Labeda D."/>
        </authorList>
    </citation>
    <scope>NUCLEOTIDE SEQUENCE [LARGE SCALE GENOMIC DNA]</scope>
    <source>
        <strain evidence="2 3">AN110305</strain>
    </source>
</reference>
<accession>A0A5B2W1Z8</accession>
<dbReference type="CDD" id="cd01832">
    <property type="entry name" value="SGNH_hydrolase_like_1"/>
    <property type="match status" value="1"/>
</dbReference>
<dbReference type="SUPFAM" id="SSF52266">
    <property type="entry name" value="SGNH hydrolase"/>
    <property type="match status" value="1"/>
</dbReference>
<dbReference type="RefSeq" id="WP_149855307.1">
    <property type="nucleotide sequence ID" value="NZ_VUOB01000154.1"/>
</dbReference>
<dbReference type="Pfam" id="PF13472">
    <property type="entry name" value="Lipase_GDSL_2"/>
    <property type="match status" value="1"/>
</dbReference>
<name>A0A5B2W1Z8_9PSEU</name>
<dbReference type="PANTHER" id="PTHR43784">
    <property type="entry name" value="GDSL-LIKE LIPASE/ACYLHYDROLASE, PUTATIVE (AFU_ORTHOLOGUE AFUA_2G00820)-RELATED"/>
    <property type="match status" value="1"/>
</dbReference>
<gene>
    <name evidence="2" type="ORF">F0L68_40935</name>
</gene>
<dbReference type="GO" id="GO:0016787">
    <property type="term" value="F:hydrolase activity"/>
    <property type="evidence" value="ECO:0007669"/>
    <property type="project" value="UniProtKB-KW"/>
</dbReference>
<evidence type="ECO:0000313" key="2">
    <source>
        <dbReference type="EMBL" id="KAA2245983.1"/>
    </source>
</evidence>
<dbReference type="InterPro" id="IPR036514">
    <property type="entry name" value="SGNH_hydro_sf"/>
</dbReference>
<feature type="domain" description="SGNH hydrolase-type esterase" evidence="1">
    <location>
        <begin position="35"/>
        <end position="207"/>
    </location>
</feature>
<dbReference type="EMBL" id="VUOB01000154">
    <property type="protein sequence ID" value="KAA2245983.1"/>
    <property type="molecule type" value="Genomic_DNA"/>
</dbReference>
<evidence type="ECO:0000259" key="1">
    <source>
        <dbReference type="Pfam" id="PF13472"/>
    </source>
</evidence>
<dbReference type="Proteomes" id="UP000323454">
    <property type="component" value="Unassembled WGS sequence"/>
</dbReference>
<dbReference type="AlphaFoldDB" id="A0A5B2W1Z8"/>
<sequence length="235" mass="25879">MTATSPRTEESDPFCLHPARAAQLLADAPWRRFAAIGDSLSAGTGDPSPGYATLPWAPRVADTLRRVRPDLAYLNTAWVGARATQTLATQADQLVAFRPDLVHVSCGANDVWQREPDFADIERDLRRVFDLAAGTGAQLTTFTLAKVFVVPKYPDFRDRVVALNKITRTLADEYDAVLIDMWDHPIMARPNLLSADRIHLSMSGHAVMASEVVLGLAGRLALRHSPCRNQTDRAH</sequence>
<dbReference type="InterPro" id="IPR053140">
    <property type="entry name" value="GDSL_Rv0518-like"/>
</dbReference>
<reference evidence="2 3" key="2">
    <citation type="submission" date="2019-09" db="EMBL/GenBank/DDBJ databases">
        <authorList>
            <person name="Jin C."/>
        </authorList>
    </citation>
    <scope>NUCLEOTIDE SEQUENCE [LARGE SCALE GENOMIC DNA]</scope>
    <source>
        <strain evidence="2 3">AN110305</strain>
    </source>
</reference>
<comment type="caution">
    <text evidence="2">The sequence shown here is derived from an EMBL/GenBank/DDBJ whole genome shotgun (WGS) entry which is preliminary data.</text>
</comment>
<evidence type="ECO:0000313" key="3">
    <source>
        <dbReference type="Proteomes" id="UP000323454"/>
    </source>
</evidence>
<proteinExistence type="predicted"/>
<keyword evidence="2" id="KW-0378">Hydrolase</keyword>
<protein>
    <submittedName>
        <fullName evidence="2">SGNH/GDSL hydrolase family protein</fullName>
    </submittedName>
</protein>
<keyword evidence="3" id="KW-1185">Reference proteome</keyword>
<dbReference type="OrthoDB" id="3474033at2"/>
<organism evidence="2 3">
    <name type="scientific">Solihabitans fulvus</name>
    <dbReference type="NCBI Taxonomy" id="1892852"/>
    <lineage>
        <taxon>Bacteria</taxon>
        <taxon>Bacillati</taxon>
        <taxon>Actinomycetota</taxon>
        <taxon>Actinomycetes</taxon>
        <taxon>Pseudonocardiales</taxon>
        <taxon>Pseudonocardiaceae</taxon>
        <taxon>Solihabitans</taxon>
    </lineage>
</organism>
<dbReference type="InterPro" id="IPR013830">
    <property type="entry name" value="SGNH_hydro"/>
</dbReference>
<dbReference type="Gene3D" id="3.40.50.1110">
    <property type="entry name" value="SGNH hydrolase"/>
    <property type="match status" value="1"/>
</dbReference>